<dbReference type="Pfam" id="PF00672">
    <property type="entry name" value="HAMP"/>
    <property type="match status" value="1"/>
</dbReference>
<dbReference type="Pfam" id="PF00015">
    <property type="entry name" value="MCPsignal"/>
    <property type="match status" value="1"/>
</dbReference>
<comment type="similarity">
    <text evidence="3">Belongs to the methyl-accepting chemotaxis (MCP) protein family.</text>
</comment>
<evidence type="ECO:0000313" key="10">
    <source>
        <dbReference type="Proteomes" id="UP001201549"/>
    </source>
</evidence>
<dbReference type="PANTHER" id="PTHR32089">
    <property type="entry name" value="METHYL-ACCEPTING CHEMOTAXIS PROTEIN MCPB"/>
    <property type="match status" value="1"/>
</dbReference>
<evidence type="ECO:0000256" key="2">
    <source>
        <dbReference type="ARBA" id="ARBA00023224"/>
    </source>
</evidence>
<keyword evidence="10" id="KW-1185">Reference proteome</keyword>
<gene>
    <name evidence="9" type="ORF">L9G74_12795</name>
</gene>
<dbReference type="Gene3D" id="6.10.340.10">
    <property type="match status" value="1"/>
</dbReference>
<keyword evidence="6" id="KW-1133">Transmembrane helix</keyword>
<reference evidence="10" key="1">
    <citation type="submission" date="2023-07" db="EMBL/GenBank/DDBJ databases">
        <title>Shewanella mangrovi sp. nov., an acetaldehyde- degrading bacterium isolated from mangrove sediment.</title>
        <authorList>
            <person name="Liu Y."/>
        </authorList>
    </citation>
    <scope>NUCLEOTIDE SEQUENCE [LARGE SCALE GENOMIC DNA]</scope>
    <source>
        <strain evidence="10">C32</strain>
    </source>
</reference>
<evidence type="ECO:0000259" key="8">
    <source>
        <dbReference type="PROSITE" id="PS50885"/>
    </source>
</evidence>
<dbReference type="InterPro" id="IPR003660">
    <property type="entry name" value="HAMP_dom"/>
</dbReference>
<feature type="coiled-coil region" evidence="5">
    <location>
        <begin position="570"/>
        <end position="600"/>
    </location>
</feature>
<dbReference type="PROSITE" id="PS50111">
    <property type="entry name" value="CHEMOTAXIS_TRANSDUC_2"/>
    <property type="match status" value="1"/>
</dbReference>
<evidence type="ECO:0000313" key="9">
    <source>
        <dbReference type="EMBL" id="MCS4557323.1"/>
    </source>
</evidence>
<dbReference type="RefSeq" id="WP_238896801.1">
    <property type="nucleotide sequence ID" value="NZ_JAKOGG010000008.1"/>
</dbReference>
<evidence type="ECO:0000256" key="1">
    <source>
        <dbReference type="ARBA" id="ARBA00004370"/>
    </source>
</evidence>
<keyword evidence="6" id="KW-0472">Membrane</keyword>
<feature type="domain" description="HAMP" evidence="8">
    <location>
        <begin position="323"/>
        <end position="375"/>
    </location>
</feature>
<feature type="transmembrane region" description="Helical" evidence="6">
    <location>
        <begin position="302"/>
        <end position="325"/>
    </location>
</feature>
<evidence type="ECO:0000256" key="4">
    <source>
        <dbReference type="PROSITE-ProRule" id="PRU00284"/>
    </source>
</evidence>
<evidence type="ECO:0000259" key="7">
    <source>
        <dbReference type="PROSITE" id="PS50111"/>
    </source>
</evidence>
<dbReference type="SMART" id="SM00283">
    <property type="entry name" value="MA"/>
    <property type="match status" value="1"/>
</dbReference>
<comment type="caution">
    <text evidence="9">The sequence shown here is derived from an EMBL/GenBank/DDBJ whole genome shotgun (WGS) entry which is preliminary data.</text>
</comment>
<name>A0ABT2FLV3_9GAMM</name>
<evidence type="ECO:0000256" key="6">
    <source>
        <dbReference type="SAM" id="Phobius"/>
    </source>
</evidence>
<organism evidence="9 10">
    <name type="scientific">Shewanella electrica</name>
    <dbReference type="NCBI Taxonomy" id="515560"/>
    <lineage>
        <taxon>Bacteria</taxon>
        <taxon>Pseudomonadati</taxon>
        <taxon>Pseudomonadota</taxon>
        <taxon>Gammaproteobacteria</taxon>
        <taxon>Alteromonadales</taxon>
        <taxon>Shewanellaceae</taxon>
        <taxon>Shewanella</taxon>
    </lineage>
</organism>
<feature type="domain" description="Methyl-accepting transducer" evidence="7">
    <location>
        <begin position="380"/>
        <end position="616"/>
    </location>
</feature>
<dbReference type="SUPFAM" id="SSF58104">
    <property type="entry name" value="Methyl-accepting chemotaxis protein (MCP) signaling domain"/>
    <property type="match status" value="1"/>
</dbReference>
<proteinExistence type="inferred from homology"/>
<dbReference type="InterPro" id="IPR004089">
    <property type="entry name" value="MCPsignal_dom"/>
</dbReference>
<keyword evidence="2 4" id="KW-0807">Transducer</keyword>
<dbReference type="Gene3D" id="1.10.287.950">
    <property type="entry name" value="Methyl-accepting chemotaxis protein"/>
    <property type="match status" value="1"/>
</dbReference>
<dbReference type="PANTHER" id="PTHR32089:SF112">
    <property type="entry name" value="LYSOZYME-LIKE PROTEIN-RELATED"/>
    <property type="match status" value="1"/>
</dbReference>
<keyword evidence="5" id="KW-0175">Coiled coil</keyword>
<dbReference type="PROSITE" id="PS50885">
    <property type="entry name" value="HAMP"/>
    <property type="match status" value="1"/>
</dbReference>
<sequence>MSLIQRIVASLGLLLVALALVVLVSYVSITRIESDLTVLSKEGLATADSANATKLLLLEQNNELLRIFSVTQADEVMATTGAFQTLDQRVTQQLNSIAPQLLQQNRQLQQAKQEIEHYRQQNSAGALAIVNTRADALRLQQQIQQQLKVLSNLEVRLGYYLNKYSGSAAIKGLAQDVHQVLNAFSLYMVNHDLDQLKSGVDGMQRVMQEHFEQLRQADADKGKLFGLMVTPLLRQLTDEQGLYQRYVQQQQQQATIAELLANQRQTAQSLQAAADTFVQQAEQKVLQAQQNTNSSLQNIKRIMLLISAVALVLAVVISLSISGWVRRTISAFRDALQRMSAGDMRVNFSQSGRDEFSELGGYLNGLVKHLHDTLSSLHLASEQLAVVSDQNADVSARTTDAVGQQKQQLEVTASAMTEMEQSVLDVAGRARATLTAAEEAETRMQTVAERIEQTMGNIRSQSVQLQQAATKTVELNDYGRQIDSIIETIDTIAEQTNLLALNAAIEAARAGEQGRGFAVVADEVRSLAGRTKNSTSEIQRMIQMMQGLITAVVEVIDGNVQHNSSSVQVAEQAETELGNMREVIDRIVEMNMQIAAATDQQSQTAAEISASVVSISQSAEETAQGASDNAQSSAALRQQSHHQQQLIARFSL</sequence>
<evidence type="ECO:0000256" key="5">
    <source>
        <dbReference type="SAM" id="Coils"/>
    </source>
</evidence>
<feature type="coiled-coil region" evidence="5">
    <location>
        <begin position="101"/>
        <end position="156"/>
    </location>
</feature>
<evidence type="ECO:0000256" key="3">
    <source>
        <dbReference type="ARBA" id="ARBA00029447"/>
    </source>
</evidence>
<dbReference type="Proteomes" id="UP001201549">
    <property type="component" value="Unassembled WGS sequence"/>
</dbReference>
<keyword evidence="6" id="KW-0812">Transmembrane</keyword>
<dbReference type="SMART" id="SM00304">
    <property type="entry name" value="HAMP"/>
    <property type="match status" value="1"/>
</dbReference>
<dbReference type="EMBL" id="JAKOGG010000008">
    <property type="protein sequence ID" value="MCS4557323.1"/>
    <property type="molecule type" value="Genomic_DNA"/>
</dbReference>
<accession>A0ABT2FLV3</accession>
<comment type="subcellular location">
    <subcellularLocation>
        <location evidence="1">Membrane</location>
    </subcellularLocation>
</comment>
<protein>
    <submittedName>
        <fullName evidence="9">Methyl-accepting chemotaxis protein</fullName>
    </submittedName>
</protein>